<reference evidence="1 6" key="2">
    <citation type="submission" date="2018-04" db="EMBL/GenBank/DDBJ databases">
        <title>Large scale genomics of bovine and human commensal E. coli to reveal the emerging process of EHEC.</title>
        <authorList>
            <person name="Arimizu Y."/>
            <person name="Ogura Y."/>
        </authorList>
    </citation>
    <scope>NUCLEOTIDE SEQUENCE [LARGE SCALE GENOMIC DNA]</scope>
    <source>
        <strain evidence="1 6">KK-P061</strain>
    </source>
</reference>
<evidence type="ECO:0000313" key="1">
    <source>
        <dbReference type="EMBL" id="GDH52258.1"/>
    </source>
</evidence>
<reference evidence="3 7" key="3">
    <citation type="submission" date="2020-07" db="EMBL/GenBank/DDBJ databases">
        <title>Analysis of Genomes of Bacterial Isolates from Lameness Outbreaks in Broilers.</title>
        <authorList>
            <person name="Ekesi N.S."/>
            <person name="Alrubaye A."/>
            <person name="Rhoads D."/>
        </authorList>
    </citation>
    <scope>NUCLEOTIDE SEQUENCE [LARGE SCALE GENOMIC DNA]</scope>
    <source>
        <strain evidence="3 7">1409</strain>
    </source>
</reference>
<dbReference type="Proteomes" id="UP000581425">
    <property type="component" value="Unassembled WGS sequence"/>
</dbReference>
<dbReference type="PANTHER" id="PTHR33747:SF9">
    <property type="entry name" value="METAL-BINDING PROTEIN"/>
    <property type="match status" value="1"/>
</dbReference>
<organism evidence="2 5">
    <name type="scientific">Escherichia coli</name>
    <dbReference type="NCBI Taxonomy" id="562"/>
    <lineage>
        <taxon>Bacteria</taxon>
        <taxon>Pseudomonadati</taxon>
        <taxon>Pseudomonadota</taxon>
        <taxon>Gammaproteobacteria</taxon>
        <taxon>Enterobacterales</taxon>
        <taxon>Enterobacteriaceae</taxon>
        <taxon>Escherichia</taxon>
    </lineage>
</organism>
<gene>
    <name evidence="1" type="ORF">BvCmsKKP061_03547</name>
    <name evidence="4" type="ORF">FOI11_003445</name>
    <name evidence="3" type="ORF">FOI11_16600</name>
    <name evidence="2" type="ORF">WR15_18340</name>
</gene>
<evidence type="ECO:0000313" key="5">
    <source>
        <dbReference type="Proteomes" id="UP000037564"/>
    </source>
</evidence>
<evidence type="ECO:0000313" key="4">
    <source>
        <dbReference type="EMBL" id="QOY31859.1"/>
    </source>
</evidence>
<protein>
    <submittedName>
        <fullName evidence="3">YecA family protein</fullName>
    </submittedName>
</protein>
<dbReference type="EMBL" id="BFXY01000112">
    <property type="protein sequence ID" value="GDH52258.1"/>
    <property type="molecule type" value="Genomic_DNA"/>
</dbReference>
<dbReference type="Pfam" id="PF03695">
    <property type="entry name" value="UPF0149"/>
    <property type="match status" value="1"/>
</dbReference>
<dbReference type="SUPFAM" id="SSF103642">
    <property type="entry name" value="Sec-C motif"/>
    <property type="match status" value="1"/>
</dbReference>
<dbReference type="InterPro" id="IPR004027">
    <property type="entry name" value="SEC_C_motif"/>
</dbReference>
<dbReference type="EMBL" id="JACGTG010000001">
    <property type="protein sequence ID" value="MBA6241583.1"/>
    <property type="molecule type" value="Genomic_DNA"/>
</dbReference>
<dbReference type="NCBIfam" id="NF007704">
    <property type="entry name" value="PRK10396.1"/>
    <property type="match status" value="1"/>
</dbReference>
<dbReference type="SUPFAM" id="SSF101327">
    <property type="entry name" value="YgfB-like"/>
    <property type="match status" value="1"/>
</dbReference>
<proteinExistence type="predicted"/>
<dbReference type="Proteomes" id="UP000303027">
    <property type="component" value="Unassembled WGS sequence"/>
</dbReference>
<dbReference type="NCBIfam" id="TIGR02292">
    <property type="entry name" value="ygfB_yecA"/>
    <property type="match status" value="1"/>
</dbReference>
<evidence type="ECO:0000313" key="6">
    <source>
        <dbReference type="Proteomes" id="UP000303027"/>
    </source>
</evidence>
<dbReference type="InterPro" id="IPR036255">
    <property type="entry name" value="YgfB-like_sf"/>
</dbReference>
<name>A0A0B0VQ66_ECOLX</name>
<accession>A0A0B0VQ66</accession>
<dbReference type="PATRIC" id="fig|562.7244.peg.2161"/>
<dbReference type="Pfam" id="PF02810">
    <property type="entry name" value="SEC-C"/>
    <property type="match status" value="1"/>
</dbReference>
<reference evidence="2 5" key="1">
    <citation type="submission" date="2015-07" db="EMBL/GenBank/DDBJ databases">
        <title>Genome sequences of 64 non-O157:H7 Shiga toxin-producing Escherichia coli strains.</title>
        <authorList>
            <person name="Gonzalez-Escalona N."/>
            <person name="Toro M."/>
            <person name="Timme R."/>
            <person name="Payne J."/>
        </authorList>
    </citation>
    <scope>NUCLEOTIDE SEQUENCE [LARGE SCALE GENOMIC DNA]</scope>
    <source>
        <strain evidence="2 5">CFSAN026843</strain>
    </source>
</reference>
<sequence>MKLTKSGPLTDREIDWLEEILMKYGMDDSVLCFSELDGLLTAILSGPNMVSPNIWLSAIWGGGDYHPKWSSEREMERFVSLCFQHMNDIAGCLYDAPELFEPIFNEREVKGEKYTIVEEWCFGYMKGKSLDDWSGLPGELRPSLEVIALHGVEKNFPVLEKMTGEQFEKSISLIQPAALALYQYWLSVRMSEASSRPVPVKGAENMPGRNDPCPCGSGKKFKKCCLH</sequence>
<evidence type="ECO:0000313" key="2">
    <source>
        <dbReference type="EMBL" id="KNF66462.1"/>
    </source>
</evidence>
<dbReference type="RefSeq" id="WP_000779013.1">
    <property type="nucleotide sequence ID" value="NZ_AP027532.1"/>
</dbReference>
<evidence type="ECO:0000313" key="3">
    <source>
        <dbReference type="EMBL" id="MBA6241583.1"/>
    </source>
</evidence>
<dbReference type="Proteomes" id="UP000581425">
    <property type="component" value="Chromosome"/>
</dbReference>
<dbReference type="AlphaFoldDB" id="A0A0B0VQ66"/>
<dbReference type="PANTHER" id="PTHR33747">
    <property type="entry name" value="UPF0225 PROTEIN SCO1677"/>
    <property type="match status" value="1"/>
</dbReference>
<reference evidence="4 7" key="4">
    <citation type="submission" date="2020-10" db="EMBL/GenBank/DDBJ databases">
        <title>Analysis of Genomes of Bacterial Isolates from Lameness Outbreaks in Broilers.</title>
        <authorList>
            <person name="Rhoads D."/>
            <person name="Ekesi N.S."/>
        </authorList>
    </citation>
    <scope>NUCLEOTIDE SEQUENCE [LARGE SCALE GENOMIC DNA]</scope>
    <source>
        <strain evidence="4 7">1409</strain>
    </source>
</reference>
<dbReference type="Proteomes" id="UP000037564">
    <property type="component" value="Unassembled WGS sequence"/>
</dbReference>
<dbReference type="Gene3D" id="3.10.450.50">
    <property type="match status" value="1"/>
</dbReference>
<dbReference type="InterPro" id="IPR011978">
    <property type="entry name" value="YgfB-like"/>
</dbReference>
<evidence type="ECO:0000313" key="7">
    <source>
        <dbReference type="Proteomes" id="UP000581425"/>
    </source>
</evidence>
<dbReference type="Gene3D" id="1.20.120.740">
    <property type="entry name" value="YgfB uncharacterised protein family UPF0149, PF03695"/>
    <property type="match status" value="1"/>
</dbReference>
<dbReference type="EMBL" id="LGZN01000045">
    <property type="protein sequence ID" value="KNF66462.1"/>
    <property type="molecule type" value="Genomic_DNA"/>
</dbReference>
<dbReference type="EMBL" id="CP063369">
    <property type="protein sequence ID" value="QOY31859.1"/>
    <property type="molecule type" value="Genomic_DNA"/>
</dbReference>